<reference evidence="2" key="3">
    <citation type="submission" date="2006-01" db="EMBL/GenBank/DDBJ databases">
        <authorList>
            <person name="Buell R."/>
        </authorList>
    </citation>
    <scope>NUCLEOTIDE SEQUENCE</scope>
</reference>
<proteinExistence type="predicted"/>
<reference evidence="2" key="2">
    <citation type="submission" date="2005-04" db="EMBL/GenBank/DDBJ databases">
        <authorList>
            <person name="Buell C.R."/>
            <person name="Wing R.A."/>
            <person name="McCombie W.A."/>
            <person name="Ouyang S."/>
        </authorList>
    </citation>
    <scope>NUCLEOTIDE SEQUENCE</scope>
</reference>
<evidence type="ECO:0000256" key="1">
    <source>
        <dbReference type="SAM" id="MobiDB-lite"/>
    </source>
</evidence>
<sequence>MTGDAGASEPSVSAVWARWMDEDGEDCHRWRRSYDSCGGWRRKSWHSTASSTCGRKKERKKREKQERIMTGGRRPDRTEVASVDDDEACELEHEPPKDCVVVLLLVNEKQDTFFNEVGWVILISVLDGNVPSFRLGALATHSCVH</sequence>
<organism evidence="2">
    <name type="scientific">Oryza sativa subsp. japonica</name>
    <name type="common">Rice</name>
    <dbReference type="NCBI Taxonomy" id="39947"/>
    <lineage>
        <taxon>Eukaryota</taxon>
        <taxon>Viridiplantae</taxon>
        <taxon>Streptophyta</taxon>
        <taxon>Embryophyta</taxon>
        <taxon>Tracheophyta</taxon>
        <taxon>Spermatophyta</taxon>
        <taxon>Magnoliopsida</taxon>
        <taxon>Liliopsida</taxon>
        <taxon>Poales</taxon>
        <taxon>Poaceae</taxon>
        <taxon>BOP clade</taxon>
        <taxon>Oryzoideae</taxon>
        <taxon>Oryzeae</taxon>
        <taxon>Oryzinae</taxon>
        <taxon>Oryza</taxon>
        <taxon>Oryza sativa</taxon>
    </lineage>
</organism>
<accession>Q2QVJ0</accession>
<dbReference type="EMBL" id="DP000011">
    <property type="protein sequence ID" value="ABA96827.1"/>
    <property type="molecule type" value="Genomic_DNA"/>
</dbReference>
<reference evidence="2" key="1">
    <citation type="journal article" date="2005" name="BMC Biol.">
        <title>The sequence of rice chromosomes 11 and 12, rich in disease resistance genes and recent gene duplications.</title>
        <authorList>
            <consortium name="The rice chromosomes 11 and 12 sequencing consortia"/>
        </authorList>
    </citation>
    <scope>NUCLEOTIDE SEQUENCE [LARGE SCALE GENOMIC DNA]</scope>
</reference>
<feature type="compositionally biased region" description="Basic and acidic residues" evidence="1">
    <location>
        <begin position="63"/>
        <end position="79"/>
    </location>
</feature>
<dbReference type="AlphaFoldDB" id="Q2QVJ0"/>
<gene>
    <name evidence="2" type="ordered locus">LOC_Os12g12640</name>
</gene>
<name>Q2QVJ0_ORYSJ</name>
<protein>
    <submittedName>
        <fullName evidence="2">Uncharacterized protein</fullName>
    </submittedName>
</protein>
<feature type="region of interest" description="Disordered" evidence="1">
    <location>
        <begin position="44"/>
        <end position="82"/>
    </location>
</feature>
<evidence type="ECO:0000313" key="2">
    <source>
        <dbReference type="EMBL" id="ABA96827.1"/>
    </source>
</evidence>